<protein>
    <recommendedName>
        <fullName evidence="5">DNA-binding protein</fullName>
    </recommendedName>
</protein>
<keyword evidence="1" id="KW-0812">Transmembrane</keyword>
<dbReference type="AlphaFoldDB" id="A0A941CN86"/>
<dbReference type="Proteomes" id="UP000675379">
    <property type="component" value="Unassembled WGS sequence"/>
</dbReference>
<organism evidence="3 4">
    <name type="scientific">Proteiniclasticum sediminis</name>
    <dbReference type="NCBI Taxonomy" id="2804028"/>
    <lineage>
        <taxon>Bacteria</taxon>
        <taxon>Bacillati</taxon>
        <taxon>Bacillota</taxon>
        <taxon>Clostridia</taxon>
        <taxon>Eubacteriales</taxon>
        <taxon>Clostridiaceae</taxon>
        <taxon>Proteiniclasticum</taxon>
    </lineage>
</organism>
<accession>A0A941CN86</accession>
<name>A0A941CN86_9CLOT</name>
<reference evidence="3" key="1">
    <citation type="submission" date="2021-04" db="EMBL/GenBank/DDBJ databases">
        <title>Proteiniclasticum sedimins sp. nov., an obligate anaerobic bacterium isolated from anaerobic sludge.</title>
        <authorList>
            <person name="Liu J."/>
        </authorList>
    </citation>
    <scope>NUCLEOTIDE SEQUENCE</scope>
    <source>
        <strain evidence="3">BAD-10</strain>
    </source>
</reference>
<comment type="caution">
    <text evidence="3">The sequence shown here is derived from an EMBL/GenBank/DDBJ whole genome shotgun (WGS) entry which is preliminary data.</text>
</comment>
<keyword evidence="1" id="KW-1133">Transmembrane helix</keyword>
<feature type="transmembrane region" description="Helical" evidence="1">
    <location>
        <begin position="139"/>
        <end position="157"/>
    </location>
</feature>
<keyword evidence="2" id="KW-0732">Signal</keyword>
<evidence type="ECO:0008006" key="5">
    <source>
        <dbReference type="Google" id="ProtNLM"/>
    </source>
</evidence>
<gene>
    <name evidence="3" type="ORF">KCG48_01490</name>
</gene>
<proteinExistence type="predicted"/>
<evidence type="ECO:0000313" key="3">
    <source>
        <dbReference type="EMBL" id="MBR0575004.1"/>
    </source>
</evidence>
<keyword evidence="4" id="KW-1185">Reference proteome</keyword>
<evidence type="ECO:0000313" key="4">
    <source>
        <dbReference type="Proteomes" id="UP000675379"/>
    </source>
</evidence>
<keyword evidence="1" id="KW-0472">Membrane</keyword>
<evidence type="ECO:0000256" key="2">
    <source>
        <dbReference type="SAM" id="SignalP"/>
    </source>
</evidence>
<feature type="signal peptide" evidence="2">
    <location>
        <begin position="1"/>
        <end position="24"/>
    </location>
</feature>
<feature type="chain" id="PRO_5037013747" description="DNA-binding protein" evidence="2">
    <location>
        <begin position="25"/>
        <end position="167"/>
    </location>
</feature>
<sequence>MEKNLKTILLCITFLMLFTVPVAASPLRLNDLVENAADWNNQSVVISAEAIGEPLERAEGTWINVSDGSNAIGIWMSAEEARRIKVFGQYETLGDQLLLTGKFQRACPEHGGEADIHLSSMSITSPGERIKTPVSTTKGLTAMGMFILAAVLSVYYLSLRFRKRTQA</sequence>
<evidence type="ECO:0000256" key="1">
    <source>
        <dbReference type="SAM" id="Phobius"/>
    </source>
</evidence>
<dbReference type="EMBL" id="JAGSCS010000001">
    <property type="protein sequence ID" value="MBR0575004.1"/>
    <property type="molecule type" value="Genomic_DNA"/>
</dbReference>